<dbReference type="Gene3D" id="2.170.130.10">
    <property type="entry name" value="TonB-dependent receptor, plug domain"/>
    <property type="match status" value="1"/>
</dbReference>
<keyword evidence="10 11" id="KW-0998">Cell outer membrane</keyword>
<evidence type="ECO:0000256" key="1">
    <source>
        <dbReference type="ARBA" id="ARBA00004571"/>
    </source>
</evidence>
<keyword evidence="16" id="KW-1185">Reference proteome</keyword>
<evidence type="ECO:0000256" key="10">
    <source>
        <dbReference type="ARBA" id="ARBA00023237"/>
    </source>
</evidence>
<evidence type="ECO:0000259" key="13">
    <source>
        <dbReference type="Pfam" id="PF00593"/>
    </source>
</evidence>
<dbReference type="PANTHER" id="PTHR30069:SF29">
    <property type="entry name" value="HEMOGLOBIN AND HEMOGLOBIN-HAPTOGLOBIN-BINDING PROTEIN 1-RELATED"/>
    <property type="match status" value="1"/>
</dbReference>
<feature type="domain" description="TonB-dependent receptor plug" evidence="14">
    <location>
        <begin position="64"/>
        <end position="174"/>
    </location>
</feature>
<evidence type="ECO:0000256" key="5">
    <source>
        <dbReference type="ARBA" id="ARBA00022692"/>
    </source>
</evidence>
<comment type="caution">
    <text evidence="15">The sequence shown here is derived from an EMBL/GenBank/DDBJ whole genome shotgun (WGS) entry which is preliminary data.</text>
</comment>
<dbReference type="PROSITE" id="PS52016">
    <property type="entry name" value="TONB_DEPENDENT_REC_3"/>
    <property type="match status" value="1"/>
</dbReference>
<gene>
    <name evidence="15" type="ORF">SM757_22505</name>
</gene>
<dbReference type="InterPro" id="IPR036942">
    <property type="entry name" value="Beta-barrel_TonB_sf"/>
</dbReference>
<dbReference type="SUPFAM" id="SSF56935">
    <property type="entry name" value="Porins"/>
    <property type="match status" value="1"/>
</dbReference>
<evidence type="ECO:0000259" key="14">
    <source>
        <dbReference type="Pfam" id="PF07715"/>
    </source>
</evidence>
<dbReference type="EMBL" id="JAXOJX010000042">
    <property type="protein sequence ID" value="MDZ5459354.1"/>
    <property type="molecule type" value="Genomic_DNA"/>
</dbReference>
<keyword evidence="9 15" id="KW-0675">Receptor</keyword>
<dbReference type="PROSITE" id="PS51257">
    <property type="entry name" value="PROKAR_LIPOPROTEIN"/>
    <property type="match status" value="1"/>
</dbReference>
<evidence type="ECO:0000313" key="16">
    <source>
        <dbReference type="Proteomes" id="UP001293718"/>
    </source>
</evidence>
<comment type="subcellular location">
    <subcellularLocation>
        <location evidence="1 11">Cell outer membrane</location>
        <topology evidence="1 11">Multi-pass membrane protein</topology>
    </subcellularLocation>
</comment>
<evidence type="ECO:0000256" key="4">
    <source>
        <dbReference type="ARBA" id="ARBA00022452"/>
    </source>
</evidence>
<dbReference type="PANTHER" id="PTHR30069">
    <property type="entry name" value="TONB-DEPENDENT OUTER MEMBRANE RECEPTOR"/>
    <property type="match status" value="1"/>
</dbReference>
<keyword evidence="8 11" id="KW-0472">Membrane</keyword>
<keyword evidence="4 11" id="KW-1134">Transmembrane beta strand</keyword>
<keyword evidence="3 11" id="KW-0813">Transport</keyword>
<dbReference type="InterPro" id="IPR012910">
    <property type="entry name" value="Plug_dom"/>
</dbReference>
<evidence type="ECO:0000256" key="12">
    <source>
        <dbReference type="RuleBase" id="RU003357"/>
    </source>
</evidence>
<keyword evidence="7 12" id="KW-0798">TonB box</keyword>
<dbReference type="Gene3D" id="2.40.170.20">
    <property type="entry name" value="TonB-dependent receptor, beta-barrel domain"/>
    <property type="match status" value="1"/>
</dbReference>
<organism evidence="15 16">
    <name type="scientific">Azohydromonas lata</name>
    <dbReference type="NCBI Taxonomy" id="45677"/>
    <lineage>
        <taxon>Bacteria</taxon>
        <taxon>Pseudomonadati</taxon>
        <taxon>Pseudomonadota</taxon>
        <taxon>Betaproteobacteria</taxon>
        <taxon>Burkholderiales</taxon>
        <taxon>Sphaerotilaceae</taxon>
        <taxon>Azohydromonas</taxon>
    </lineage>
</organism>
<evidence type="ECO:0000256" key="11">
    <source>
        <dbReference type="PROSITE-ProRule" id="PRU01360"/>
    </source>
</evidence>
<keyword evidence="6" id="KW-0732">Signal</keyword>
<accession>A0ABU5IKD1</accession>
<evidence type="ECO:0000313" key="15">
    <source>
        <dbReference type="EMBL" id="MDZ5459354.1"/>
    </source>
</evidence>
<dbReference type="RefSeq" id="WP_322467124.1">
    <property type="nucleotide sequence ID" value="NZ_JAXOJX010000042.1"/>
</dbReference>
<evidence type="ECO:0000256" key="8">
    <source>
        <dbReference type="ARBA" id="ARBA00023136"/>
    </source>
</evidence>
<evidence type="ECO:0000256" key="9">
    <source>
        <dbReference type="ARBA" id="ARBA00023170"/>
    </source>
</evidence>
<evidence type="ECO:0000256" key="6">
    <source>
        <dbReference type="ARBA" id="ARBA00022729"/>
    </source>
</evidence>
<dbReference type="InterPro" id="IPR000531">
    <property type="entry name" value="Beta-barrel_TonB"/>
</dbReference>
<feature type="domain" description="TonB-dependent receptor-like beta-barrel" evidence="13">
    <location>
        <begin position="293"/>
        <end position="635"/>
    </location>
</feature>
<evidence type="ECO:0000256" key="3">
    <source>
        <dbReference type="ARBA" id="ARBA00022448"/>
    </source>
</evidence>
<dbReference type="Pfam" id="PF07715">
    <property type="entry name" value="Plug"/>
    <property type="match status" value="1"/>
</dbReference>
<comment type="similarity">
    <text evidence="2 11 12">Belongs to the TonB-dependent receptor family.</text>
</comment>
<protein>
    <submittedName>
        <fullName evidence="15">TonB-dependent receptor</fullName>
    </submittedName>
</protein>
<dbReference type="InterPro" id="IPR037066">
    <property type="entry name" value="Plug_dom_sf"/>
</dbReference>
<keyword evidence="5 11" id="KW-0812">Transmembrane</keyword>
<dbReference type="Proteomes" id="UP001293718">
    <property type="component" value="Unassembled WGS sequence"/>
</dbReference>
<evidence type="ECO:0000256" key="2">
    <source>
        <dbReference type="ARBA" id="ARBA00009810"/>
    </source>
</evidence>
<dbReference type="Pfam" id="PF00593">
    <property type="entry name" value="TonB_dep_Rec_b-barrel"/>
    <property type="match status" value="1"/>
</dbReference>
<proteinExistence type="inferred from homology"/>
<reference evidence="15 16" key="1">
    <citation type="submission" date="2023-11" db="EMBL/GenBank/DDBJ databases">
        <title>Draft genome of Azohydromonas lata strain H1 (DSM1123), a polyhydroxyalkanoate producer.</title>
        <authorList>
            <person name="Traversa D."/>
            <person name="D'Addabbo P."/>
            <person name="Pazzani C."/>
            <person name="Manzari C."/>
            <person name="Chiara M."/>
            <person name="Scrascia M."/>
        </authorList>
    </citation>
    <scope>NUCLEOTIDE SEQUENCE [LARGE SCALE GENOMIC DNA]</scope>
    <source>
        <strain evidence="15 16">H1</strain>
    </source>
</reference>
<name>A0ABU5IKD1_9BURK</name>
<evidence type="ECO:0000256" key="7">
    <source>
        <dbReference type="ARBA" id="ARBA00023077"/>
    </source>
</evidence>
<sequence>MSSDFSRGGPGRRAPFHAAPRAWAAASGALACTLSLLPRAAAAQELLLREVPSVFAASGFEQSASDAPSSVSVITATDIERFGWRTLAEALGSLPGFHTSSDLVYDYVGVRGLLRPGDWNGRILLLVDGQRVNENVYGQAALGQDALVDLGSVERIEVVRGPGSSLYGASAVFAVVDVTTKQGRDYRGWQAEAHAGSQGTRGLRLGGGQREGGLEYALSLAATHSDGTSLYFPQLAAQTPTAGRSSGADALRTLQLQGSLRVNGWSLQAGAQDWHKQVPTGAYATTLSDPRNAYQQMQRYLRLGREAEVWDGALLRLSGSINSYHYWGDYITRSDGGASFDFTEGHWGRLETVLDQRVDERTRLKLGADFQRDSRMRQLYYSAAATILDDLHSGSSRGFFVQLERSLAPHLRVNAGLRTDRYSTFGSTTSPRLGLIWQPAERHALKLLQGTAYRAPNAFELWYTDGGATQRPNPALQPERIRTTEAVWEAGWSERWQTSLSLYHNVLNRLIDVQEVAPNLLQYANGGSVRTTGVEGQIDWRLGSGLETRWSLSWQDSKAHEAGSALSNSPRLLAKGALMLQLGDGGSTLALEARSTSSVRTLQGERLPGCMLLNATLNLPATALPGWRGALSVYNALDRHAMQPAGQEHLPLTWLPQPGRTLLLRLEKSL</sequence>
<dbReference type="InterPro" id="IPR039426">
    <property type="entry name" value="TonB-dep_rcpt-like"/>
</dbReference>